<proteinExistence type="predicted"/>
<organism evidence="2 3">
    <name type="scientific">Xanthobacter oligotrophicus</name>
    <dbReference type="NCBI Taxonomy" id="2607286"/>
    <lineage>
        <taxon>Bacteria</taxon>
        <taxon>Pseudomonadati</taxon>
        <taxon>Pseudomonadota</taxon>
        <taxon>Alphaproteobacteria</taxon>
        <taxon>Hyphomicrobiales</taxon>
        <taxon>Xanthobacteraceae</taxon>
        <taxon>Xanthobacter</taxon>
    </lineage>
</organism>
<gene>
    <name evidence="2" type="ORF">V5F32_23960</name>
</gene>
<name>A0ABW7A2J2_9HYPH</name>
<evidence type="ECO:0000313" key="3">
    <source>
        <dbReference type="Proteomes" id="UP001604002"/>
    </source>
</evidence>
<protein>
    <submittedName>
        <fullName evidence="2">ShlB/FhaC/HecB family hemolysin secretion/activation protein</fullName>
    </submittedName>
</protein>
<dbReference type="Proteomes" id="UP001604002">
    <property type="component" value="Unassembled WGS sequence"/>
</dbReference>
<feature type="region of interest" description="Disordered" evidence="1">
    <location>
        <begin position="49"/>
        <end position="75"/>
    </location>
</feature>
<keyword evidence="3" id="KW-1185">Reference proteome</keyword>
<dbReference type="EMBL" id="JBAFVH010000041">
    <property type="protein sequence ID" value="MFG1375231.1"/>
    <property type="molecule type" value="Genomic_DNA"/>
</dbReference>
<evidence type="ECO:0000313" key="2">
    <source>
        <dbReference type="EMBL" id="MFG1375231.1"/>
    </source>
</evidence>
<reference evidence="2 3" key="1">
    <citation type="submission" date="2024-02" db="EMBL/GenBank/DDBJ databases">
        <title>Expansion and revision of Xanthobacter and proposal of Roseixanthobacter gen. nov.</title>
        <authorList>
            <person name="Soltysiak M.P.M."/>
            <person name="Jalihal A."/>
            <person name="Ory A."/>
            <person name="Chrisophersen C."/>
            <person name="Lee A.D."/>
            <person name="Boulton J."/>
            <person name="Springer M."/>
        </authorList>
    </citation>
    <scope>NUCLEOTIDE SEQUENCE [LARGE SCALE GENOMIC DNA]</scope>
    <source>
        <strain evidence="2 3">23A</strain>
    </source>
</reference>
<comment type="caution">
    <text evidence="2">The sequence shown here is derived from an EMBL/GenBank/DDBJ whole genome shotgun (WGS) entry which is preliminary data.</text>
</comment>
<evidence type="ECO:0000256" key="1">
    <source>
        <dbReference type="SAM" id="MobiDB-lite"/>
    </source>
</evidence>
<feature type="non-terminal residue" evidence="2">
    <location>
        <position position="75"/>
    </location>
</feature>
<sequence length="75" mass="7613">MTRSRISAGASRPDAMRVSGLALAAAVGLLVPASALAQGLPFNIGDAVRDAQQSQQAAPQPQQAAPLVLPRLAEP</sequence>
<feature type="compositionally biased region" description="Low complexity" evidence="1">
    <location>
        <begin position="51"/>
        <end position="66"/>
    </location>
</feature>
<accession>A0ABW7A2J2</accession>